<dbReference type="Proteomes" id="UP000824782">
    <property type="component" value="Unassembled WGS sequence"/>
</dbReference>
<comment type="caution">
    <text evidence="2">The sequence shown here is derived from an EMBL/GenBank/DDBJ whole genome shotgun (WGS) entry which is preliminary data.</text>
</comment>
<dbReference type="EMBL" id="WNYA01017437">
    <property type="protein sequence ID" value="KAG8538948.1"/>
    <property type="molecule type" value="Genomic_DNA"/>
</dbReference>
<evidence type="ECO:0000313" key="2">
    <source>
        <dbReference type="EMBL" id="KAG8538948.1"/>
    </source>
</evidence>
<organism evidence="2 3">
    <name type="scientific">Engystomops pustulosus</name>
    <name type="common">Tungara frog</name>
    <name type="synonym">Physalaemus pustulosus</name>
    <dbReference type="NCBI Taxonomy" id="76066"/>
    <lineage>
        <taxon>Eukaryota</taxon>
        <taxon>Metazoa</taxon>
        <taxon>Chordata</taxon>
        <taxon>Craniata</taxon>
        <taxon>Vertebrata</taxon>
        <taxon>Euteleostomi</taxon>
        <taxon>Amphibia</taxon>
        <taxon>Batrachia</taxon>
        <taxon>Anura</taxon>
        <taxon>Neobatrachia</taxon>
        <taxon>Hyloidea</taxon>
        <taxon>Leptodactylidae</taxon>
        <taxon>Leiuperinae</taxon>
        <taxon>Engystomops</taxon>
    </lineage>
</organism>
<evidence type="ECO:0000256" key="1">
    <source>
        <dbReference type="SAM" id="Phobius"/>
    </source>
</evidence>
<keyword evidence="1" id="KW-1133">Transmembrane helix</keyword>
<reference evidence="2" key="1">
    <citation type="thesis" date="2020" institute="ProQuest LLC" country="789 East Eisenhower Parkway, Ann Arbor, MI, USA">
        <title>Comparative Genomics and Chromosome Evolution.</title>
        <authorList>
            <person name="Mudd A.B."/>
        </authorList>
    </citation>
    <scope>NUCLEOTIDE SEQUENCE</scope>
    <source>
        <strain evidence="2">237g6f4</strain>
        <tissue evidence="2">Blood</tissue>
    </source>
</reference>
<dbReference type="AlphaFoldDB" id="A0AAV6YYV2"/>
<keyword evidence="1" id="KW-0472">Membrane</keyword>
<protein>
    <submittedName>
        <fullName evidence="2">Uncharacterized protein</fullName>
    </submittedName>
</protein>
<gene>
    <name evidence="2" type="ORF">GDO81_021729</name>
</gene>
<name>A0AAV6YYV2_ENGPU</name>
<feature type="transmembrane region" description="Helical" evidence="1">
    <location>
        <begin position="25"/>
        <end position="46"/>
    </location>
</feature>
<keyword evidence="3" id="KW-1185">Reference proteome</keyword>
<evidence type="ECO:0000313" key="3">
    <source>
        <dbReference type="Proteomes" id="UP000824782"/>
    </source>
</evidence>
<accession>A0AAV6YYV2</accession>
<keyword evidence="1" id="KW-0812">Transmembrane</keyword>
<sequence>MFGGQTSVLFLLILAAYVCVQTSVLFLLILTAICLIFTAASLYSSLYELRTSPPSLSVLAQQSAYTQQPRHFSHRTI</sequence>
<proteinExistence type="predicted"/>